<comment type="similarity">
    <text evidence="2">Belongs to the protein-tyrosine phosphatase family. Receptor class 5 subfamily.</text>
</comment>
<feature type="region of interest" description="Disordered" evidence="9">
    <location>
        <begin position="1006"/>
        <end position="1044"/>
    </location>
</feature>
<feature type="compositionally biased region" description="Polar residues" evidence="9">
    <location>
        <begin position="613"/>
        <end position="640"/>
    </location>
</feature>
<feature type="region of interest" description="Disordered" evidence="9">
    <location>
        <begin position="1117"/>
        <end position="1168"/>
    </location>
</feature>
<evidence type="ECO:0000313" key="16">
    <source>
        <dbReference type="EMBL" id="KAF0040449.1"/>
    </source>
</evidence>
<evidence type="ECO:0000256" key="11">
    <source>
        <dbReference type="SAM" id="SignalP"/>
    </source>
</evidence>
<feature type="compositionally biased region" description="Low complexity" evidence="9">
    <location>
        <begin position="1007"/>
        <end position="1023"/>
    </location>
</feature>
<evidence type="ECO:0000256" key="4">
    <source>
        <dbReference type="ARBA" id="ARBA00022729"/>
    </source>
</evidence>
<keyword evidence="7 10" id="KW-0472">Membrane</keyword>
<dbReference type="InterPro" id="IPR016130">
    <property type="entry name" value="Tyr_Pase_AS"/>
</dbReference>
<feature type="compositionally biased region" description="Low complexity" evidence="9">
    <location>
        <begin position="769"/>
        <end position="783"/>
    </location>
</feature>
<dbReference type="PROSITE" id="PS51144">
    <property type="entry name" value="ALPHA_CA_2"/>
    <property type="match status" value="1"/>
</dbReference>
<evidence type="ECO:0000313" key="17">
    <source>
        <dbReference type="Proteomes" id="UP000438429"/>
    </source>
</evidence>
<feature type="domain" description="Fibronectin type-III" evidence="14">
    <location>
        <begin position="282"/>
        <end position="381"/>
    </location>
</feature>
<dbReference type="InterPro" id="IPR036398">
    <property type="entry name" value="CA_dom_sf"/>
</dbReference>
<feature type="domain" description="Tyrosine-protein phosphatase" evidence="12">
    <location>
        <begin position="1315"/>
        <end position="1580"/>
    </location>
</feature>
<dbReference type="PROSITE" id="PS50056">
    <property type="entry name" value="TYR_PHOSPHATASE_2"/>
    <property type="match status" value="2"/>
</dbReference>
<evidence type="ECO:0000256" key="5">
    <source>
        <dbReference type="ARBA" id="ARBA00022801"/>
    </source>
</evidence>
<feature type="compositionally biased region" description="Basic and acidic residues" evidence="9">
    <location>
        <begin position="596"/>
        <end position="609"/>
    </location>
</feature>
<dbReference type="SMART" id="SM00060">
    <property type="entry name" value="FN3"/>
    <property type="match status" value="1"/>
</dbReference>
<evidence type="ECO:0000256" key="9">
    <source>
        <dbReference type="SAM" id="MobiDB-lite"/>
    </source>
</evidence>
<dbReference type="InterPro" id="IPR001148">
    <property type="entry name" value="CA_dom"/>
</dbReference>
<protein>
    <recommendedName>
        <fullName evidence="3">protein-tyrosine-phosphatase</fullName>
        <ecNumber evidence="3">3.1.3.48</ecNumber>
    </recommendedName>
</protein>
<dbReference type="PROSITE" id="PS50853">
    <property type="entry name" value="FN3"/>
    <property type="match status" value="1"/>
</dbReference>
<feature type="region of interest" description="Disordered" evidence="9">
    <location>
        <begin position="517"/>
        <end position="640"/>
    </location>
</feature>
<evidence type="ECO:0000259" key="13">
    <source>
        <dbReference type="PROSITE" id="PS50056"/>
    </source>
</evidence>
<keyword evidence="5" id="KW-0378">Hydrolase</keyword>
<evidence type="ECO:0000259" key="14">
    <source>
        <dbReference type="PROSITE" id="PS50853"/>
    </source>
</evidence>
<reference evidence="16 17" key="1">
    <citation type="submission" date="2019-06" db="EMBL/GenBank/DDBJ databases">
        <title>Draft genomes of female and male turbot (Scophthalmus maximus).</title>
        <authorList>
            <person name="Xu H."/>
            <person name="Xu X.-W."/>
            <person name="Shao C."/>
            <person name="Chen S."/>
        </authorList>
    </citation>
    <scope>NUCLEOTIDE SEQUENCE [LARGE SCALE GENOMIC DNA]</scope>
    <source>
        <strain evidence="16">Ysfricsl-2016a</strain>
        <tissue evidence="16">Blood</tissue>
    </source>
</reference>
<feature type="region of interest" description="Disordered" evidence="9">
    <location>
        <begin position="422"/>
        <end position="494"/>
    </location>
</feature>
<feature type="compositionally biased region" description="Polar residues" evidence="9">
    <location>
        <begin position="540"/>
        <end position="557"/>
    </location>
</feature>
<dbReference type="InterPro" id="IPR029021">
    <property type="entry name" value="Prot-tyrosine_phosphatase-like"/>
</dbReference>
<evidence type="ECO:0000256" key="8">
    <source>
        <dbReference type="ARBA" id="ARBA00051722"/>
    </source>
</evidence>
<comment type="caution">
    <text evidence="16">The sequence shown here is derived from an EMBL/GenBank/DDBJ whole genome shotgun (WGS) entry which is preliminary data.</text>
</comment>
<feature type="domain" description="Alpha-carbonic anhydrase" evidence="15">
    <location>
        <begin position="36"/>
        <end position="268"/>
    </location>
</feature>
<dbReference type="SMART" id="SM00194">
    <property type="entry name" value="PTPc"/>
    <property type="match status" value="2"/>
</dbReference>
<evidence type="ECO:0000256" key="2">
    <source>
        <dbReference type="ARBA" id="ARBA00006246"/>
    </source>
</evidence>
<accession>A0A6A4T6F2</accession>
<feature type="compositionally biased region" description="Low complexity" evidence="9">
    <location>
        <begin position="558"/>
        <end position="568"/>
    </location>
</feature>
<dbReference type="InterPro" id="IPR036116">
    <property type="entry name" value="FN3_sf"/>
</dbReference>
<keyword evidence="6" id="KW-0904">Protein phosphatase</keyword>
<dbReference type="FunFam" id="3.90.190.10:FF:000068">
    <property type="entry name" value="receptor-type tyrosine-protein phosphatase zeta"/>
    <property type="match status" value="1"/>
</dbReference>
<comment type="subcellular location">
    <subcellularLocation>
        <location evidence="1">Membrane</location>
        <topology evidence="1">Single-pass membrane protein</topology>
    </subcellularLocation>
</comment>
<evidence type="ECO:0000259" key="15">
    <source>
        <dbReference type="PROSITE" id="PS51144"/>
    </source>
</evidence>
<dbReference type="Gene3D" id="2.60.40.10">
    <property type="entry name" value="Immunoglobulins"/>
    <property type="match status" value="1"/>
</dbReference>
<dbReference type="PRINTS" id="PR00700">
    <property type="entry name" value="PRTYPHPHTASE"/>
</dbReference>
<dbReference type="GO" id="GO:0016020">
    <property type="term" value="C:membrane"/>
    <property type="evidence" value="ECO:0007669"/>
    <property type="project" value="UniProtKB-SubCell"/>
</dbReference>
<name>A0A6A4T6F2_SCOMX</name>
<proteinExistence type="inferred from homology"/>
<feature type="region of interest" description="Disordered" evidence="9">
    <location>
        <begin position="730"/>
        <end position="806"/>
    </location>
</feature>
<keyword evidence="10" id="KW-0812">Transmembrane</keyword>
<feature type="compositionally biased region" description="Polar residues" evidence="9">
    <location>
        <begin position="1117"/>
        <end position="1126"/>
    </location>
</feature>
<dbReference type="PROSITE" id="PS50055">
    <property type="entry name" value="TYR_PHOSPHATASE_PTP"/>
    <property type="match status" value="2"/>
</dbReference>
<feature type="signal peptide" evidence="11">
    <location>
        <begin position="1"/>
        <end position="23"/>
    </location>
</feature>
<dbReference type="InterPro" id="IPR003961">
    <property type="entry name" value="FN3_dom"/>
</dbReference>
<dbReference type="PANTHER" id="PTHR19134:SF461">
    <property type="entry name" value="RECEPTOR-TYPE TYROSINE-PROTEIN PHOSPHATASE ZETA"/>
    <property type="match status" value="1"/>
</dbReference>
<dbReference type="Proteomes" id="UP000438429">
    <property type="component" value="Unassembled WGS sequence"/>
</dbReference>
<dbReference type="PROSITE" id="PS00383">
    <property type="entry name" value="TYR_PHOSPHATASE_1"/>
    <property type="match status" value="1"/>
</dbReference>
<dbReference type="GO" id="GO:0004725">
    <property type="term" value="F:protein tyrosine phosphatase activity"/>
    <property type="evidence" value="ECO:0007669"/>
    <property type="project" value="UniProtKB-EC"/>
</dbReference>
<dbReference type="Gene3D" id="3.10.200.10">
    <property type="entry name" value="Alpha carbonic anhydrase"/>
    <property type="match status" value="2"/>
</dbReference>
<dbReference type="SMART" id="SM00404">
    <property type="entry name" value="PTPc_motif"/>
    <property type="match status" value="2"/>
</dbReference>
<dbReference type="InterPro" id="IPR000242">
    <property type="entry name" value="PTP_cat"/>
</dbReference>
<dbReference type="Pfam" id="PF00041">
    <property type="entry name" value="fn3"/>
    <property type="match status" value="1"/>
</dbReference>
<feature type="compositionally biased region" description="Low complexity" evidence="9">
    <location>
        <begin position="663"/>
        <end position="678"/>
    </location>
</feature>
<gene>
    <name evidence="16" type="ORF">F2P81_006347</name>
</gene>
<feature type="transmembrane region" description="Helical" evidence="10">
    <location>
        <begin position="1236"/>
        <end position="1261"/>
    </location>
</feature>
<feature type="transmembrane region" description="Helical" evidence="10">
    <location>
        <begin position="1196"/>
        <end position="1215"/>
    </location>
</feature>
<dbReference type="EMBL" id="VEVO01000006">
    <property type="protein sequence ID" value="KAF0040449.1"/>
    <property type="molecule type" value="Genomic_DNA"/>
</dbReference>
<feature type="domain" description="Tyrosine specific protein phosphatases" evidence="13">
    <location>
        <begin position="1497"/>
        <end position="1571"/>
    </location>
</feature>
<evidence type="ECO:0000259" key="12">
    <source>
        <dbReference type="PROSITE" id="PS50055"/>
    </source>
</evidence>
<dbReference type="CDD" id="cd00063">
    <property type="entry name" value="FN3"/>
    <property type="match status" value="1"/>
</dbReference>
<dbReference type="Pfam" id="PF00194">
    <property type="entry name" value="Carb_anhydrase"/>
    <property type="match status" value="2"/>
</dbReference>
<feature type="chain" id="PRO_5025542360" description="protein-tyrosine-phosphatase" evidence="11">
    <location>
        <begin position="24"/>
        <end position="1864"/>
    </location>
</feature>
<feature type="domain" description="Tyrosine specific protein phosphatases" evidence="13">
    <location>
        <begin position="1747"/>
        <end position="1821"/>
    </location>
</feature>
<feature type="compositionally biased region" description="Polar residues" evidence="9">
    <location>
        <begin position="517"/>
        <end position="526"/>
    </location>
</feature>
<sequence length="1864" mass="203108">METTACWLLLATHLILICHRVEGYAYRNQRKFSEDIDWSYAGTLNQNNWAKKFPSCSNAKQSPINIEGHLAQVKLQYQQLQFDGWESLTTDRTTIKNDGKTVAVDVDGEFYVSGGGLRSKFKVGRMTFHWGRCNASSDGSEHSLDGVKYPLETTTEDNVNYVPIIDSILSVSRYGKSAEVLPFTLRGLLPNSTEKYFIYNGSLTTPPCSEIVEWIVFKNKVAISDEQLEMFCEVMTMQQAGYVMLMDYLQNNYREQQQQFMGQVFSSYTGTEEVPTPVCSSEPENIQAAPYNLSSLLVTWERPRAVYDASIEKYAVSYQLANAETSVPSKYLTDGDQDVGAILDDLSANTSYVIQVVAVCTNGLYGRVSDLLMVVMPVNDPENAVDPDSDEFDDGGNYEPDLFWNEPVQTKDYDLPWIPTNSLRTTTSGSPLLPLPGMRTTTGESAQRKTSTDPVPPVRSTQFGQVLSHSEETAHRSTTIQPPEVTLPPGNRGDPDFSGNTPIFSTTTTTANEFIISTPTTPSYSHTKTDDSLRGISPKGVNTTIPTLPSAKTNGGRSMSSYSTTMSTLRSHADDMSSTTTASSIQAETDQSGAHSKNEDTTTEREGLPDIKTLTSGPSSSTEAVTHSPTGPSMPHFSSTTSSVRLSAVLLQTTKALSNGERPSVLPSSSSSSFASSPLCDTTDPDTALSTCLHDPPSSSWPVLSASALDSQYAATAPLSRNDLASSLTPTFTAPTLPQPPQSLHPLSSWETDPISPGVGFDDNDSDGDLLSGSSSSSFSAGDPLVFSDTPPVQTIPDPSGSTVTAELSKSSWDPLTSTVTLSFSPTLQPSVLVSSDFSLSGATPSLSHSFSTGFEDSRYALGITIESVLPEVSGDGFQLGSDVVIMCGCSLEPSASSSWLHASPHVPLPSSAKDSASLELYSSVGFSSATGVGIDDLRSLSVAGSDGLFLDQPLLSHSAISPSLSSLHSQLLQATHSELPISVAATTSGVRDNWNLASDGNSALHTSALPSSPTASPSTPTPDGSVLDTSSSASGSALFPDSQEGIDQEWDRGQTSASGENALPYLTKIANTIPPSTTSVSGQTPDDLDEHSSAFYFESESGSAVTSELGSTAALTTPAVSSASPWSMGGEDESGSGQGESLYDNEMSSDFSISDRTERESEEEEPVAGVQWYSVMIADQTARQSKRTYSINQTSLIIIDFVYLVYSAVLSISPDASNSSHESRVGSIRERERKAVVPLAVISTLTVIGLVVLISILIYWRTCFQTAHFYIDDSSSPRVIAATSTAALTSDEQKNFPVTDFVKHVAELHNTQGFQREFEEVQTCTVDMGMTTDSSNHPDNKPKNRYSNILAFDHSRVRLSSQADKDGKAADYINANYVDGFKKTRSYIAAQGPLKSSTEDFWRMIWEQNVGVIVMITNLVEKGRRKCDQYWPTEVQEEYGSFLVTVKSSRVLAHYTWRTFTVRNNHTKKKGGSNERMVTQFHYTQWPDMGVPEFALPLLDFVRKSSRAKTDDMGPVVVHCSAGVGRTGTYIVLDSMLKQMRDEGIINITGFLKHIRTQRNYLVQTEEQYVYIHDSLVEAIMSGETEVVAAHLHRYVDELLTPGSAERTRLDKQFKLVCVSDVKQCDYSAALQDCNRSKNRNCSVIPVERSRVRLSTSGEEKSDYINASYISMEEEAELCDFWPNKGKPIRYEMFTVMQRSEDHVCLANEDMLVVQEYILEATQDDYVLEVKHFRVPCWPNPDSPVSNTFEVLNLVNDENIAKDSPTVVHDDVGGVTAGTFCALLSLTRQLEAEGSVDVFKVAKLTNLMRPGIFSDIEQYQFLYKAMMSLIGTQEDKEVLQSSDINGTIVVGTASTAESLESLV</sequence>
<evidence type="ECO:0000256" key="3">
    <source>
        <dbReference type="ARBA" id="ARBA00013064"/>
    </source>
</evidence>
<evidence type="ECO:0000256" key="1">
    <source>
        <dbReference type="ARBA" id="ARBA00004167"/>
    </source>
</evidence>
<evidence type="ECO:0000256" key="6">
    <source>
        <dbReference type="ARBA" id="ARBA00022912"/>
    </source>
</evidence>
<keyword evidence="10" id="KW-1133">Transmembrane helix</keyword>
<dbReference type="Pfam" id="PF00102">
    <property type="entry name" value="Y_phosphatase"/>
    <property type="match status" value="3"/>
</dbReference>
<dbReference type="InterPro" id="IPR013783">
    <property type="entry name" value="Ig-like_fold"/>
</dbReference>
<feature type="compositionally biased region" description="Polar residues" evidence="9">
    <location>
        <begin position="452"/>
        <end position="468"/>
    </location>
</feature>
<dbReference type="InterPro" id="IPR050348">
    <property type="entry name" value="Protein-Tyr_Phosphatase"/>
</dbReference>
<dbReference type="EC" id="3.1.3.48" evidence="3"/>
<feature type="domain" description="Tyrosine-protein phosphatase" evidence="12">
    <location>
        <begin position="1611"/>
        <end position="1830"/>
    </location>
</feature>
<dbReference type="SUPFAM" id="SSF52799">
    <property type="entry name" value="(Phosphotyrosine protein) phosphatases II"/>
    <property type="match status" value="2"/>
</dbReference>
<organism evidence="16 17">
    <name type="scientific">Scophthalmus maximus</name>
    <name type="common">Turbot</name>
    <name type="synonym">Psetta maxima</name>
    <dbReference type="NCBI Taxonomy" id="52904"/>
    <lineage>
        <taxon>Eukaryota</taxon>
        <taxon>Metazoa</taxon>
        <taxon>Chordata</taxon>
        <taxon>Craniata</taxon>
        <taxon>Vertebrata</taxon>
        <taxon>Euteleostomi</taxon>
        <taxon>Actinopterygii</taxon>
        <taxon>Neopterygii</taxon>
        <taxon>Teleostei</taxon>
        <taxon>Neoteleostei</taxon>
        <taxon>Acanthomorphata</taxon>
        <taxon>Carangaria</taxon>
        <taxon>Pleuronectiformes</taxon>
        <taxon>Pleuronectoidei</taxon>
        <taxon>Scophthalmidae</taxon>
        <taxon>Scophthalmus</taxon>
    </lineage>
</organism>
<dbReference type="PANTHER" id="PTHR19134">
    <property type="entry name" value="RECEPTOR-TYPE TYROSINE-PROTEIN PHOSPHATASE"/>
    <property type="match status" value="1"/>
</dbReference>
<dbReference type="SUPFAM" id="SSF51069">
    <property type="entry name" value="Carbonic anhydrase"/>
    <property type="match status" value="1"/>
</dbReference>
<dbReference type="InterPro" id="IPR003595">
    <property type="entry name" value="Tyr_Pase_cat"/>
</dbReference>
<dbReference type="SUPFAM" id="SSF49265">
    <property type="entry name" value="Fibronectin type III"/>
    <property type="match status" value="1"/>
</dbReference>
<feature type="region of interest" description="Disordered" evidence="9">
    <location>
        <begin position="659"/>
        <end position="681"/>
    </location>
</feature>
<dbReference type="InterPro" id="IPR000387">
    <property type="entry name" value="Tyr_Pase_dom"/>
</dbReference>
<evidence type="ECO:0000256" key="10">
    <source>
        <dbReference type="SAM" id="Phobius"/>
    </source>
</evidence>
<feature type="compositionally biased region" description="Polar residues" evidence="9">
    <location>
        <begin position="585"/>
        <end position="595"/>
    </location>
</feature>
<dbReference type="SMART" id="SM01057">
    <property type="entry name" value="Carb_anhydrase"/>
    <property type="match status" value="1"/>
</dbReference>
<dbReference type="Gene3D" id="3.90.190.10">
    <property type="entry name" value="Protein tyrosine phosphatase superfamily"/>
    <property type="match status" value="3"/>
</dbReference>
<evidence type="ECO:0000256" key="7">
    <source>
        <dbReference type="ARBA" id="ARBA00023136"/>
    </source>
</evidence>
<comment type="catalytic activity">
    <reaction evidence="8">
        <text>O-phospho-L-tyrosyl-[protein] + H2O = L-tyrosyl-[protein] + phosphate</text>
        <dbReference type="Rhea" id="RHEA:10684"/>
        <dbReference type="Rhea" id="RHEA-COMP:10136"/>
        <dbReference type="Rhea" id="RHEA-COMP:20101"/>
        <dbReference type="ChEBI" id="CHEBI:15377"/>
        <dbReference type="ChEBI" id="CHEBI:43474"/>
        <dbReference type="ChEBI" id="CHEBI:46858"/>
        <dbReference type="ChEBI" id="CHEBI:61978"/>
        <dbReference type="EC" id="3.1.3.48"/>
    </reaction>
</comment>
<keyword evidence="4 11" id="KW-0732">Signal</keyword>